<dbReference type="RefSeq" id="WP_261694830.1">
    <property type="nucleotide sequence ID" value="NZ_CP104694.1"/>
</dbReference>
<proteinExistence type="predicted"/>
<evidence type="ECO:0000256" key="1">
    <source>
        <dbReference type="SAM" id="MobiDB-lite"/>
    </source>
</evidence>
<feature type="chain" id="PRO_5045386404" description="Glutaconyl-CoA decarboxylase subunit gamma" evidence="2">
    <location>
        <begin position="25"/>
        <end position="138"/>
    </location>
</feature>
<feature type="signal peptide" evidence="2">
    <location>
        <begin position="1"/>
        <end position="24"/>
    </location>
</feature>
<gene>
    <name evidence="3" type="ORF">N4264_24540</name>
</gene>
<reference evidence="3" key="1">
    <citation type="submission" date="2022-09" db="EMBL/GenBank/DDBJ databases">
        <title>Tahibacter sp. nov., isolated from a fresh water.</title>
        <authorList>
            <person name="Baek J.H."/>
            <person name="Lee J.K."/>
            <person name="Kim J.M."/>
            <person name="Jeon C.O."/>
        </authorList>
    </citation>
    <scope>NUCLEOTIDE SEQUENCE</scope>
    <source>
        <strain evidence="3">W38</strain>
    </source>
</reference>
<protein>
    <recommendedName>
        <fullName evidence="5">Glutaconyl-CoA decarboxylase subunit gamma</fullName>
    </recommendedName>
</protein>
<organism evidence="3 4">
    <name type="scientific">Tahibacter amnicola</name>
    <dbReference type="NCBI Taxonomy" id="2976241"/>
    <lineage>
        <taxon>Bacteria</taxon>
        <taxon>Pseudomonadati</taxon>
        <taxon>Pseudomonadota</taxon>
        <taxon>Gammaproteobacteria</taxon>
        <taxon>Lysobacterales</taxon>
        <taxon>Rhodanobacteraceae</taxon>
        <taxon>Tahibacter</taxon>
    </lineage>
</organism>
<evidence type="ECO:0000256" key="2">
    <source>
        <dbReference type="SAM" id="SignalP"/>
    </source>
</evidence>
<evidence type="ECO:0000313" key="4">
    <source>
        <dbReference type="Proteomes" id="UP001064632"/>
    </source>
</evidence>
<feature type="region of interest" description="Disordered" evidence="1">
    <location>
        <begin position="25"/>
        <end position="60"/>
    </location>
</feature>
<evidence type="ECO:0000313" key="3">
    <source>
        <dbReference type="EMBL" id="UXI67861.1"/>
    </source>
</evidence>
<keyword evidence="2" id="KW-0732">Signal</keyword>
<dbReference type="PROSITE" id="PS51257">
    <property type="entry name" value="PROKAR_LIPOPROTEIN"/>
    <property type="match status" value="1"/>
</dbReference>
<name>A0ABY6BE46_9GAMM</name>
<evidence type="ECO:0008006" key="5">
    <source>
        <dbReference type="Google" id="ProtNLM"/>
    </source>
</evidence>
<keyword evidence="4" id="KW-1185">Reference proteome</keyword>
<dbReference type="EMBL" id="CP104694">
    <property type="protein sequence ID" value="UXI67861.1"/>
    <property type="molecule type" value="Genomic_DNA"/>
</dbReference>
<feature type="compositionally biased region" description="Low complexity" evidence="1">
    <location>
        <begin position="25"/>
        <end position="47"/>
    </location>
</feature>
<dbReference type="Proteomes" id="UP001064632">
    <property type="component" value="Chromosome"/>
</dbReference>
<accession>A0ABY6BE46</accession>
<sequence>MTRFARPALAILAAAILAACQQQAEPAKTTTPPPAAQTAPAPTAPAATPAPAPAAPAATADSVGIPECDSYLTKYEACVSEKVPAEARAMMKQSMDGMRAQWRGLAADATTKAGLAQACTAAKEAAKASMSAYGCTDF</sequence>